<proteinExistence type="predicted"/>
<dbReference type="Pfam" id="PF01098">
    <property type="entry name" value="FTSW_RODA_SPOVE"/>
    <property type="match status" value="1"/>
</dbReference>
<evidence type="ECO:0000256" key="3">
    <source>
        <dbReference type="ARBA" id="ARBA00022960"/>
    </source>
</evidence>
<feature type="transmembrane region" description="Helical" evidence="7">
    <location>
        <begin position="420"/>
        <end position="440"/>
    </location>
</feature>
<dbReference type="PANTHER" id="PTHR30627">
    <property type="entry name" value="PEPTIDOGLYCAN D,D-TRANSPEPTIDASE"/>
    <property type="match status" value="1"/>
</dbReference>
<feature type="transmembrane region" description="Helical" evidence="7">
    <location>
        <begin position="254"/>
        <end position="271"/>
    </location>
</feature>
<evidence type="ECO:0000256" key="6">
    <source>
        <dbReference type="SAM" id="MobiDB-lite"/>
    </source>
</evidence>
<name>A0ABP8YY75_9ACTN</name>
<gene>
    <name evidence="9" type="ORF">GCM10023217_06510</name>
</gene>
<feature type="transmembrane region" description="Helical" evidence="7">
    <location>
        <begin position="109"/>
        <end position="128"/>
    </location>
</feature>
<dbReference type="InterPro" id="IPR050515">
    <property type="entry name" value="Beta-lactam/transpept"/>
</dbReference>
<dbReference type="EMBL" id="BAABIE010000002">
    <property type="protein sequence ID" value="GAA4740993.1"/>
    <property type="molecule type" value="Genomic_DNA"/>
</dbReference>
<dbReference type="SUPFAM" id="SSF56601">
    <property type="entry name" value="beta-lactamase/transpeptidase-like"/>
    <property type="match status" value="1"/>
</dbReference>
<comment type="caution">
    <text evidence="9">The sequence shown here is derived from an EMBL/GenBank/DDBJ whole genome shotgun (WGS) entry which is preliminary data.</text>
</comment>
<feature type="transmembrane region" description="Helical" evidence="7">
    <location>
        <begin position="215"/>
        <end position="233"/>
    </location>
</feature>
<evidence type="ECO:0000256" key="7">
    <source>
        <dbReference type="SAM" id="Phobius"/>
    </source>
</evidence>
<comment type="subcellular location">
    <subcellularLocation>
        <location evidence="1">Membrane</location>
        <topology evidence="1">Multi-pass membrane protein</topology>
    </subcellularLocation>
</comment>
<dbReference type="PANTHER" id="PTHR30627:SF24">
    <property type="entry name" value="PENICILLIN-BINDING PROTEIN 4B"/>
    <property type="match status" value="1"/>
</dbReference>
<protein>
    <recommendedName>
        <fullName evidence="8">Penicillin-binding protein transpeptidase domain-containing protein</fullName>
    </recommendedName>
</protein>
<keyword evidence="10" id="KW-1185">Reference proteome</keyword>
<feature type="transmembrane region" description="Helical" evidence="7">
    <location>
        <begin position="20"/>
        <end position="45"/>
    </location>
</feature>
<feature type="transmembrane region" description="Helical" evidence="7">
    <location>
        <begin position="592"/>
        <end position="610"/>
    </location>
</feature>
<feature type="region of interest" description="Disordered" evidence="6">
    <location>
        <begin position="51"/>
        <end position="75"/>
    </location>
</feature>
<dbReference type="Pfam" id="PF00905">
    <property type="entry name" value="Transpeptidase"/>
    <property type="match status" value="1"/>
</dbReference>
<feature type="transmembrane region" description="Helical" evidence="7">
    <location>
        <begin position="673"/>
        <end position="695"/>
    </location>
</feature>
<reference evidence="10" key="1">
    <citation type="journal article" date="2019" name="Int. J. Syst. Evol. Microbiol.">
        <title>The Global Catalogue of Microorganisms (GCM) 10K type strain sequencing project: providing services to taxonomists for standard genome sequencing and annotation.</title>
        <authorList>
            <consortium name="The Broad Institute Genomics Platform"/>
            <consortium name="The Broad Institute Genome Sequencing Center for Infectious Disease"/>
            <person name="Wu L."/>
            <person name="Ma J."/>
        </authorList>
    </citation>
    <scope>NUCLEOTIDE SEQUENCE [LARGE SCALE GENOMIC DNA]</scope>
    <source>
        <strain evidence="10">JCM 18077</strain>
    </source>
</reference>
<keyword evidence="4 7" id="KW-1133">Transmembrane helix</keyword>
<feature type="transmembrane region" description="Helical" evidence="7">
    <location>
        <begin position="291"/>
        <end position="309"/>
    </location>
</feature>
<dbReference type="Proteomes" id="UP001500822">
    <property type="component" value="Unassembled WGS sequence"/>
</dbReference>
<dbReference type="InterPro" id="IPR001182">
    <property type="entry name" value="FtsW/RodA"/>
</dbReference>
<evidence type="ECO:0000259" key="8">
    <source>
        <dbReference type="Pfam" id="PF00905"/>
    </source>
</evidence>
<feature type="region of interest" description="Disordered" evidence="6">
    <location>
        <begin position="853"/>
        <end position="874"/>
    </location>
</feature>
<feature type="domain" description="Penicillin-binding protein transpeptidase" evidence="8">
    <location>
        <begin position="838"/>
        <end position="1217"/>
    </location>
</feature>
<keyword evidence="3" id="KW-0133">Cell shape</keyword>
<feature type="transmembrane region" description="Helical" evidence="7">
    <location>
        <begin position="552"/>
        <end position="572"/>
    </location>
</feature>
<evidence type="ECO:0000256" key="2">
    <source>
        <dbReference type="ARBA" id="ARBA00022692"/>
    </source>
</evidence>
<feature type="transmembrane region" description="Helical" evidence="7">
    <location>
        <begin position="630"/>
        <end position="648"/>
    </location>
</feature>
<accession>A0ABP8YY75</accession>
<feature type="compositionally biased region" description="Polar residues" evidence="6">
    <location>
        <begin position="858"/>
        <end position="874"/>
    </location>
</feature>
<dbReference type="Gene3D" id="3.40.710.10">
    <property type="entry name" value="DD-peptidase/beta-lactamase superfamily"/>
    <property type="match status" value="1"/>
</dbReference>
<sequence length="1231" mass="130895">MGNAAKQLFLHFALPPFGWSYTAIFVGLILAIGTALAFSVGRLAVDPAALRHPGRPPSAPRPFARRRKDPAHPIRSDHKQRFGYATIPRERVAPTPTPSTARRRTSWRLATYLPFALISAGFILSSFASTLWVALVFAAIVLNTELAVRLLAVLTRPDVPISRHALALVQTTLTVFLFGSLFIARLNVLRNPGALYTERADIDWVGDSLVESVKAILVAPYGLALALGVLLWLSRRTHLLGRISDWTGSRIRHHAPATAWTFAVATCLLYLLPTFGPGAPLTIVGVATPEIAKITYFVTLAIILGAFSHRFRDTSRGQRGQPEDAEAAPDLPESARSGPGWFHANPQIWAPIALFAAISGINVLRDDLGPIVPVFLATVATLVLVMRHQVLQTLRLSSSDATGRARTEFLSAIAYSKKPAFFLVGLCVVMLVGILVNWSYVGARVAAWQNTWTYPWGVTCVDDVPEGWGAPPSAEPDTALGQTGVVDFPTETAKPCLQAYESVQYSNQAQIARGLGAIADGGLWGRGLYDQTSQTVPIARFDLILAAIWSKLGGIVVALLSVLLTLIGYSLVKLGLSRQRGTSDQFLSTASIYAIGIGWVIVAQYLFQVVMTLNAFPHSGITAPFLSQGFQANLALLLGIVTAVWAVYRSTDGDPVPPDDSARPLGSPLRPQLPVTSGALIVILALIAAITIWPYQGLPEDRDLCTTADIDDYLVDPQNCSTDLTALSTPTASVQIDGREAFVYDGSWTATGDSPVSSPSMATLLAPGVMNRLLNNAVGSSAGQPTSGLSRRLLPPPRITNKEVSVDLTIDASLQTALAKTATSSTESGVGPLPVGMTVVDTRNGHVLAAVSAPAQGESDSSEPGEQPASDTDTRTQYNNRMLDEWFVDGQPVTLDQCQAASRSGKLCARWQGETAVTAPLDDDYRRRYVGGDESVALPGDTVNRAFGQAYGLGSTFKVILAATYLQRPDSLATDLIPAPLTSEYDGITFRNYGRGACPGTVDGQVSLRDALAYSCNTAFIELANTIGWESVRTTALAFGFELPQTFGVGAGLAGTTLGVPSEVPSQAFGAQLAVSALGGGEVVGTPLRMSSVLATVANNGTLVQPTLVNGMSRDGSTLPAPPQTRTAVLTPAAAEQLQSALSATTEVGTAKLLTGPDDRPLFVKTGTHEIVEGDDPTPAGQFERQIAWIVGYIDHFAFAVAVTTRDEKVGGQHARLLAQTIIDQVTGTTR</sequence>
<dbReference type="InterPro" id="IPR012338">
    <property type="entry name" value="Beta-lactam/transpept-like"/>
</dbReference>
<evidence type="ECO:0000256" key="1">
    <source>
        <dbReference type="ARBA" id="ARBA00004141"/>
    </source>
</evidence>
<feature type="transmembrane region" description="Helical" evidence="7">
    <location>
        <begin position="134"/>
        <end position="154"/>
    </location>
</feature>
<evidence type="ECO:0000313" key="10">
    <source>
        <dbReference type="Proteomes" id="UP001500822"/>
    </source>
</evidence>
<evidence type="ECO:0000313" key="9">
    <source>
        <dbReference type="EMBL" id="GAA4740993.1"/>
    </source>
</evidence>
<dbReference type="InterPro" id="IPR001460">
    <property type="entry name" value="PCN-bd_Tpept"/>
</dbReference>
<evidence type="ECO:0000256" key="4">
    <source>
        <dbReference type="ARBA" id="ARBA00022989"/>
    </source>
</evidence>
<evidence type="ECO:0000256" key="5">
    <source>
        <dbReference type="ARBA" id="ARBA00023136"/>
    </source>
</evidence>
<feature type="region of interest" description="Disordered" evidence="6">
    <location>
        <begin position="313"/>
        <end position="336"/>
    </location>
</feature>
<organism evidence="9 10">
    <name type="scientific">Gordonia alkaliphila</name>
    <dbReference type="NCBI Taxonomy" id="1053547"/>
    <lineage>
        <taxon>Bacteria</taxon>
        <taxon>Bacillati</taxon>
        <taxon>Actinomycetota</taxon>
        <taxon>Actinomycetes</taxon>
        <taxon>Mycobacteriales</taxon>
        <taxon>Gordoniaceae</taxon>
        <taxon>Gordonia</taxon>
    </lineage>
</organism>
<feature type="transmembrane region" description="Helical" evidence="7">
    <location>
        <begin position="166"/>
        <end position="186"/>
    </location>
</feature>
<keyword evidence="2 7" id="KW-0812">Transmembrane</keyword>
<keyword evidence="5 7" id="KW-0472">Membrane</keyword>